<dbReference type="RefSeq" id="WP_208676504.1">
    <property type="nucleotide sequence ID" value="NZ_CP070380.1"/>
</dbReference>
<accession>A0ABT8HLE8</accession>
<sequence>MISKAIAFVGAVIGVALSTAGAASADDILNGSYTRLILSSTTNLLRPAVVLLSPCGTGCTHWKLLDNPYPGFNMYLQGNRWVDTRNNGISHSFDKDTLVGITQGEMYGRPYSDTWVLTKNG</sequence>
<proteinExistence type="predicted"/>
<evidence type="ECO:0000313" key="3">
    <source>
        <dbReference type="Proteomes" id="UP001172687"/>
    </source>
</evidence>
<keyword evidence="3" id="KW-1185">Reference proteome</keyword>
<evidence type="ECO:0000313" key="2">
    <source>
        <dbReference type="EMBL" id="MDN4521566.1"/>
    </source>
</evidence>
<feature type="chain" id="PRO_5045605403" evidence="1">
    <location>
        <begin position="26"/>
        <end position="121"/>
    </location>
</feature>
<name>A0ABT8HLE8_MYCAO</name>
<comment type="caution">
    <text evidence="2">The sequence shown here is derived from an EMBL/GenBank/DDBJ whole genome shotgun (WGS) entry which is preliminary data.</text>
</comment>
<reference evidence="2" key="1">
    <citation type="submission" date="2023-07" db="EMBL/GenBank/DDBJ databases">
        <title>Degradation of tert-butanol by M. austroafricanum TBA100.</title>
        <authorList>
            <person name="Helbich S."/>
            <person name="Vainshtein Y."/>
        </authorList>
    </citation>
    <scope>NUCLEOTIDE SEQUENCE</scope>
    <source>
        <strain evidence="2">TBA100</strain>
    </source>
</reference>
<dbReference type="Proteomes" id="UP001172687">
    <property type="component" value="Unassembled WGS sequence"/>
</dbReference>
<feature type="signal peptide" evidence="1">
    <location>
        <begin position="1"/>
        <end position="25"/>
    </location>
</feature>
<keyword evidence="1" id="KW-0732">Signal</keyword>
<gene>
    <name evidence="2" type="ORF">QYF68_27650</name>
</gene>
<dbReference type="EMBL" id="JAUHTC010000092">
    <property type="protein sequence ID" value="MDN4521566.1"/>
    <property type="molecule type" value="Genomic_DNA"/>
</dbReference>
<organism evidence="2 3">
    <name type="scientific">Mycolicibacterium austroafricanum</name>
    <name type="common">Mycobacterium austroafricanum</name>
    <dbReference type="NCBI Taxonomy" id="39687"/>
    <lineage>
        <taxon>Bacteria</taxon>
        <taxon>Bacillati</taxon>
        <taxon>Actinomycetota</taxon>
        <taxon>Actinomycetes</taxon>
        <taxon>Mycobacteriales</taxon>
        <taxon>Mycobacteriaceae</taxon>
        <taxon>Mycolicibacterium</taxon>
    </lineage>
</organism>
<protein>
    <submittedName>
        <fullName evidence="2">Uncharacterized protein</fullName>
    </submittedName>
</protein>
<evidence type="ECO:0000256" key="1">
    <source>
        <dbReference type="SAM" id="SignalP"/>
    </source>
</evidence>